<dbReference type="AlphaFoldDB" id="A0A2J8H079"/>
<dbReference type="GO" id="GO:0003700">
    <property type="term" value="F:DNA-binding transcription factor activity"/>
    <property type="evidence" value="ECO:0007669"/>
    <property type="project" value="TreeGrafter"/>
</dbReference>
<dbReference type="RefSeq" id="WP_102954452.1">
    <property type="nucleotide sequence ID" value="NZ_POSI01000010.1"/>
</dbReference>
<keyword evidence="3" id="KW-0238">DNA-binding</keyword>
<evidence type="ECO:0000259" key="5">
    <source>
        <dbReference type="PROSITE" id="PS50932"/>
    </source>
</evidence>
<dbReference type="InterPro" id="IPR010982">
    <property type="entry name" value="Lambda_DNA-bd_dom_sf"/>
</dbReference>
<reference evidence="6 7" key="1">
    <citation type="submission" date="2018-01" db="EMBL/GenBank/DDBJ databases">
        <title>Draft genome sequences of six Vibrio diazotrophicus strains isolated from deep-sea sediments of the Baltic Sea.</title>
        <authorList>
            <person name="Castillo D."/>
            <person name="Vandieken V."/>
            <person name="Chiang O."/>
            <person name="Middelboe M."/>
        </authorList>
    </citation>
    <scope>NUCLEOTIDE SEQUENCE [LARGE SCALE GENOMIC DNA]</scope>
    <source>
        <strain evidence="6 7">60.27F</strain>
    </source>
</reference>
<dbReference type="InterPro" id="IPR046335">
    <property type="entry name" value="LacI/GalR-like_sensor"/>
</dbReference>
<keyword evidence="4" id="KW-0804">Transcription</keyword>
<dbReference type="Gene3D" id="1.10.260.40">
    <property type="entry name" value="lambda repressor-like DNA-binding domains"/>
    <property type="match status" value="1"/>
</dbReference>
<dbReference type="Pfam" id="PF13377">
    <property type="entry name" value="Peripla_BP_3"/>
    <property type="match status" value="1"/>
</dbReference>
<dbReference type="Pfam" id="PF00356">
    <property type="entry name" value="LacI"/>
    <property type="match status" value="1"/>
</dbReference>
<evidence type="ECO:0000256" key="1">
    <source>
        <dbReference type="ARBA" id="ARBA00022491"/>
    </source>
</evidence>
<name>A0A2J8H079_VIBDI</name>
<dbReference type="CDD" id="cd01392">
    <property type="entry name" value="HTH_LacI"/>
    <property type="match status" value="1"/>
</dbReference>
<dbReference type="Gene3D" id="3.40.50.2300">
    <property type="match status" value="2"/>
</dbReference>
<sequence length="329" mass="36566">MATVRDIAALVGVSVATVSRVINHSDDVSPVMVEKVSKALEECQYKKTAPKRKQSKIYALIVPNINNLFYSEVLYALEQEAFYNGRCLLFFNSRGSKQQEKLYLNECKAHGVDGVFLIPTCTDDQYMREINQYPFQTVLLTHQSDIIPSVLIDHFAGGRLVAEHFIAGGHRRIGYIGPVSDTEGKYQGFMGFLSDKGVSVSPHCLFNTQAETESKAFNQFIDTLISPDKRPSVTALFCSNDLDAQRTVKYLTSLGISVPEQVIVIGFDNSVTSRIMDISSVSQSINEMVSLGFKTMLDCVTLSEKPLLNSVQLLKPKLVVRCQKKLAMS</sequence>
<dbReference type="InterPro" id="IPR028082">
    <property type="entry name" value="Peripla_BP_I"/>
</dbReference>
<gene>
    <name evidence="6" type="ORF">C1N32_15960</name>
</gene>
<dbReference type="PROSITE" id="PS00356">
    <property type="entry name" value="HTH_LACI_1"/>
    <property type="match status" value="1"/>
</dbReference>
<comment type="caution">
    <text evidence="6">The sequence shown here is derived from an EMBL/GenBank/DDBJ whole genome shotgun (WGS) entry which is preliminary data.</text>
</comment>
<dbReference type="Proteomes" id="UP000236449">
    <property type="component" value="Unassembled WGS sequence"/>
</dbReference>
<dbReference type="InterPro" id="IPR000843">
    <property type="entry name" value="HTH_LacI"/>
</dbReference>
<accession>A0A2J8H079</accession>
<dbReference type="OrthoDB" id="7055227at2"/>
<proteinExistence type="predicted"/>
<keyword evidence="1" id="KW-0678">Repressor</keyword>
<protein>
    <submittedName>
        <fullName evidence="6">LacI family transcriptional regulator</fullName>
    </submittedName>
</protein>
<evidence type="ECO:0000313" key="6">
    <source>
        <dbReference type="EMBL" id="PNI03356.1"/>
    </source>
</evidence>
<dbReference type="GO" id="GO:0000976">
    <property type="term" value="F:transcription cis-regulatory region binding"/>
    <property type="evidence" value="ECO:0007669"/>
    <property type="project" value="TreeGrafter"/>
</dbReference>
<dbReference type="SMART" id="SM00354">
    <property type="entry name" value="HTH_LACI"/>
    <property type="match status" value="1"/>
</dbReference>
<dbReference type="SUPFAM" id="SSF47413">
    <property type="entry name" value="lambda repressor-like DNA-binding domains"/>
    <property type="match status" value="1"/>
</dbReference>
<dbReference type="EMBL" id="POSK01000011">
    <property type="protein sequence ID" value="PNI03356.1"/>
    <property type="molecule type" value="Genomic_DNA"/>
</dbReference>
<feature type="domain" description="HTH lacI-type" evidence="5">
    <location>
        <begin position="2"/>
        <end position="56"/>
    </location>
</feature>
<dbReference type="PANTHER" id="PTHR30146">
    <property type="entry name" value="LACI-RELATED TRANSCRIPTIONAL REPRESSOR"/>
    <property type="match status" value="1"/>
</dbReference>
<keyword evidence="2" id="KW-0805">Transcription regulation</keyword>
<evidence type="ECO:0000313" key="7">
    <source>
        <dbReference type="Proteomes" id="UP000236449"/>
    </source>
</evidence>
<evidence type="ECO:0000256" key="3">
    <source>
        <dbReference type="ARBA" id="ARBA00023125"/>
    </source>
</evidence>
<evidence type="ECO:0000256" key="4">
    <source>
        <dbReference type="ARBA" id="ARBA00023163"/>
    </source>
</evidence>
<dbReference type="PANTHER" id="PTHR30146:SF95">
    <property type="entry name" value="RIBOSE OPERON REPRESSOR"/>
    <property type="match status" value="1"/>
</dbReference>
<dbReference type="SUPFAM" id="SSF53822">
    <property type="entry name" value="Periplasmic binding protein-like I"/>
    <property type="match status" value="1"/>
</dbReference>
<evidence type="ECO:0000256" key="2">
    <source>
        <dbReference type="ARBA" id="ARBA00023015"/>
    </source>
</evidence>
<dbReference type="PRINTS" id="PR00036">
    <property type="entry name" value="HTHLACI"/>
</dbReference>
<organism evidence="6 7">
    <name type="scientific">Vibrio diazotrophicus</name>
    <dbReference type="NCBI Taxonomy" id="685"/>
    <lineage>
        <taxon>Bacteria</taxon>
        <taxon>Pseudomonadati</taxon>
        <taxon>Pseudomonadota</taxon>
        <taxon>Gammaproteobacteria</taxon>
        <taxon>Vibrionales</taxon>
        <taxon>Vibrionaceae</taxon>
        <taxon>Vibrio</taxon>
    </lineage>
</organism>
<dbReference type="PROSITE" id="PS50932">
    <property type="entry name" value="HTH_LACI_2"/>
    <property type="match status" value="1"/>
</dbReference>